<evidence type="ECO:0000313" key="10">
    <source>
        <dbReference type="Proteomes" id="UP000178526"/>
    </source>
</evidence>
<dbReference type="Pfam" id="PF12072">
    <property type="entry name" value="RNase_Y_N"/>
    <property type="match status" value="1"/>
</dbReference>
<keyword evidence="5" id="KW-1133">Transmembrane helix</keyword>
<keyword evidence="5" id="KW-1003">Cell membrane</keyword>
<evidence type="ECO:0000256" key="5">
    <source>
        <dbReference type="HAMAP-Rule" id="MF_00335"/>
    </source>
</evidence>
<dbReference type="NCBIfam" id="TIGR03319">
    <property type="entry name" value="RNase_Y"/>
    <property type="match status" value="1"/>
</dbReference>
<comment type="caution">
    <text evidence="9">The sequence shown here is derived from an EMBL/GenBank/DDBJ whole genome shotgun (WGS) entry which is preliminary data.</text>
</comment>
<dbReference type="FunFam" id="1.10.3210.10:FF:000022">
    <property type="entry name" value="Ribonuclease Y"/>
    <property type="match status" value="1"/>
</dbReference>
<dbReference type="InterPro" id="IPR004087">
    <property type="entry name" value="KH_dom"/>
</dbReference>
<evidence type="ECO:0000256" key="1">
    <source>
        <dbReference type="ARBA" id="ARBA00022722"/>
    </source>
</evidence>
<evidence type="ECO:0000256" key="2">
    <source>
        <dbReference type="ARBA" id="ARBA00022759"/>
    </source>
</evidence>
<dbReference type="CDD" id="cd22431">
    <property type="entry name" value="KH-I_RNaseY"/>
    <property type="match status" value="1"/>
</dbReference>
<dbReference type="Pfam" id="PF01966">
    <property type="entry name" value="HD"/>
    <property type="match status" value="1"/>
</dbReference>
<dbReference type="Proteomes" id="UP000178526">
    <property type="component" value="Unassembled WGS sequence"/>
</dbReference>
<dbReference type="InterPro" id="IPR036612">
    <property type="entry name" value="KH_dom_type_1_sf"/>
</dbReference>
<name>A0A1F7RP62_9BACT</name>
<dbReference type="InterPro" id="IPR006674">
    <property type="entry name" value="HD_domain"/>
</dbReference>
<keyword evidence="1 5" id="KW-0540">Nuclease</keyword>
<keyword evidence="3 5" id="KW-0378">Hydrolase</keyword>
<dbReference type="Gene3D" id="1.10.3210.10">
    <property type="entry name" value="Hypothetical protein af1432"/>
    <property type="match status" value="1"/>
</dbReference>
<dbReference type="GO" id="GO:0006402">
    <property type="term" value="P:mRNA catabolic process"/>
    <property type="evidence" value="ECO:0007669"/>
    <property type="project" value="UniProtKB-UniRule"/>
</dbReference>
<dbReference type="SUPFAM" id="SSF54791">
    <property type="entry name" value="Eukaryotic type KH-domain (KH-domain type I)"/>
    <property type="match status" value="1"/>
</dbReference>
<organism evidence="9 10">
    <name type="scientific">Candidatus Schekmanbacteria bacterium GWA2_38_11</name>
    <dbReference type="NCBI Taxonomy" id="1817876"/>
    <lineage>
        <taxon>Bacteria</taxon>
        <taxon>Candidatus Schekmaniibacteriota</taxon>
    </lineage>
</organism>
<reference evidence="9 10" key="1">
    <citation type="journal article" date="2016" name="Nat. Commun.">
        <title>Thousands of microbial genomes shed light on interconnected biogeochemical processes in an aquifer system.</title>
        <authorList>
            <person name="Anantharaman K."/>
            <person name="Brown C.T."/>
            <person name="Hug L.A."/>
            <person name="Sharon I."/>
            <person name="Castelle C.J."/>
            <person name="Probst A.J."/>
            <person name="Thomas B.C."/>
            <person name="Singh A."/>
            <person name="Wilkins M.J."/>
            <person name="Karaoz U."/>
            <person name="Brodie E.L."/>
            <person name="Williams K.H."/>
            <person name="Hubbard S.S."/>
            <person name="Banfield J.F."/>
        </authorList>
    </citation>
    <scope>NUCLEOTIDE SEQUENCE [LARGE SCALE GENOMIC DNA]</scope>
</reference>
<dbReference type="SMART" id="SM00471">
    <property type="entry name" value="HDc"/>
    <property type="match status" value="1"/>
</dbReference>
<dbReference type="NCBIfam" id="TIGR00277">
    <property type="entry name" value="HDIG"/>
    <property type="match status" value="1"/>
</dbReference>
<dbReference type="PROSITE" id="PS50084">
    <property type="entry name" value="KH_TYPE_1"/>
    <property type="match status" value="1"/>
</dbReference>
<sequence length="526" mass="59191">MQITDQINLIICAAVGLLIGVVSFVILYFIKIKGNERKIAQAKETAKKILSEADKEAKAITKEASLEAKETVLKSKAEFEKEFRESKKELQILEKRLMQKEENIDRKIDFLSKKELNLQSRESELKKKEENFKREEDALNNLIIECKRKLEKISGMTVVEAKNMLIESIKEETRHEAIKYIKKIEDEAREYSKKKAKDIIVTAIQRTSSDIVPETTVSVLDLPSDEMKGRIIGREGRNIRAFEIATGINLIIDDTPEAVILSGFDPIKREIAKRTLERLINDGRIHPGKIEEILSKVKDEVAVAIREFGEQAAFDTGIHEIHPEIIKLLGKLKFRTSYAQNVLEHSKEVANLCGIMAAELGFNPGLAKRVGLLHDIGKAVDQESEGSHAKIGAELAKKYGESSIVINAIESHHEESTPQSLEAVLVQAADALSAARPGARREMLESYIKRLEKLEELAASFKGVEKSYAIQAGREIRIIVNNNELTDEQTYALARDIAQRIEKELSYPGQIKVTAIRETRAVEYAK</sequence>
<evidence type="ECO:0000256" key="7">
    <source>
        <dbReference type="SAM" id="Coils"/>
    </source>
</evidence>
<keyword evidence="4 5" id="KW-0694">RNA-binding</keyword>
<dbReference type="EC" id="3.1.-.-" evidence="5 6"/>
<comment type="function">
    <text evidence="5">Endoribonuclease that initiates mRNA decay.</text>
</comment>
<keyword evidence="5" id="KW-0812">Transmembrane</keyword>
<dbReference type="InterPro" id="IPR017705">
    <property type="entry name" value="Ribonuclease_Y"/>
</dbReference>
<dbReference type="PROSITE" id="PS51831">
    <property type="entry name" value="HD"/>
    <property type="match status" value="1"/>
</dbReference>
<proteinExistence type="inferred from homology"/>
<keyword evidence="7" id="KW-0175">Coiled coil</keyword>
<evidence type="ECO:0000313" key="9">
    <source>
        <dbReference type="EMBL" id="OGL43342.1"/>
    </source>
</evidence>
<dbReference type="InterPro" id="IPR022711">
    <property type="entry name" value="RNase_Y_N"/>
</dbReference>
<evidence type="ECO:0000259" key="8">
    <source>
        <dbReference type="PROSITE" id="PS51831"/>
    </source>
</evidence>
<evidence type="ECO:0000256" key="3">
    <source>
        <dbReference type="ARBA" id="ARBA00022801"/>
    </source>
</evidence>
<dbReference type="InterPro" id="IPR003607">
    <property type="entry name" value="HD/PDEase_dom"/>
</dbReference>
<dbReference type="SUPFAM" id="SSF109604">
    <property type="entry name" value="HD-domain/PDEase-like"/>
    <property type="match status" value="1"/>
</dbReference>
<dbReference type="CDD" id="cd00077">
    <property type="entry name" value="HDc"/>
    <property type="match status" value="1"/>
</dbReference>
<feature type="domain" description="HD" evidence="8">
    <location>
        <begin position="342"/>
        <end position="435"/>
    </location>
</feature>
<dbReference type="HAMAP" id="MF_00335">
    <property type="entry name" value="RNase_Y"/>
    <property type="match status" value="1"/>
</dbReference>
<comment type="similarity">
    <text evidence="5">Belongs to the RNase Y family.</text>
</comment>
<dbReference type="GO" id="GO:0004521">
    <property type="term" value="F:RNA endonuclease activity"/>
    <property type="evidence" value="ECO:0007669"/>
    <property type="project" value="UniProtKB-UniRule"/>
</dbReference>
<dbReference type="PANTHER" id="PTHR12826:SF15">
    <property type="entry name" value="RIBONUCLEASE Y"/>
    <property type="match status" value="1"/>
</dbReference>
<dbReference type="GO" id="GO:0005886">
    <property type="term" value="C:plasma membrane"/>
    <property type="evidence" value="ECO:0007669"/>
    <property type="project" value="UniProtKB-SubCell"/>
</dbReference>
<dbReference type="Pfam" id="PF00013">
    <property type="entry name" value="KH_1"/>
    <property type="match status" value="1"/>
</dbReference>
<dbReference type="EMBL" id="MGDB01000005">
    <property type="protein sequence ID" value="OGL43342.1"/>
    <property type="molecule type" value="Genomic_DNA"/>
</dbReference>
<protein>
    <recommendedName>
        <fullName evidence="5 6">Ribonuclease Y</fullName>
        <shortName evidence="5">RNase Y</shortName>
        <ecNumber evidence="5 6">3.1.-.-</ecNumber>
    </recommendedName>
</protein>
<dbReference type="InterPro" id="IPR004088">
    <property type="entry name" value="KH_dom_type_1"/>
</dbReference>
<dbReference type="GO" id="GO:0003723">
    <property type="term" value="F:RNA binding"/>
    <property type="evidence" value="ECO:0007669"/>
    <property type="project" value="UniProtKB-UniRule"/>
</dbReference>
<dbReference type="PANTHER" id="PTHR12826">
    <property type="entry name" value="RIBONUCLEASE Y"/>
    <property type="match status" value="1"/>
</dbReference>
<feature type="transmembrane region" description="Helical" evidence="5">
    <location>
        <begin position="6"/>
        <end position="30"/>
    </location>
</feature>
<keyword evidence="5" id="KW-0472">Membrane</keyword>
<feature type="coiled-coil region" evidence="7">
    <location>
        <begin position="32"/>
        <end position="145"/>
    </location>
</feature>
<dbReference type="SMART" id="SM00322">
    <property type="entry name" value="KH"/>
    <property type="match status" value="1"/>
</dbReference>
<dbReference type="InterPro" id="IPR006675">
    <property type="entry name" value="HDIG_dom"/>
</dbReference>
<comment type="subcellular location">
    <subcellularLocation>
        <location evidence="5">Cell membrane</location>
        <topology evidence="5">Single-pass membrane protein</topology>
    </subcellularLocation>
</comment>
<evidence type="ECO:0000256" key="4">
    <source>
        <dbReference type="ARBA" id="ARBA00022884"/>
    </source>
</evidence>
<gene>
    <name evidence="5" type="primary">rny</name>
    <name evidence="9" type="ORF">A2042_02250</name>
</gene>
<dbReference type="AlphaFoldDB" id="A0A1F7RP62"/>
<evidence type="ECO:0000256" key="6">
    <source>
        <dbReference type="NCBIfam" id="TIGR03319"/>
    </source>
</evidence>
<dbReference type="GO" id="GO:0016787">
    <property type="term" value="F:hydrolase activity"/>
    <property type="evidence" value="ECO:0007669"/>
    <property type="project" value="UniProtKB-KW"/>
</dbReference>
<accession>A0A1F7RP62</accession>
<keyword evidence="2 5" id="KW-0255">Endonuclease</keyword>